<evidence type="ECO:0000313" key="11">
    <source>
        <dbReference type="Proteomes" id="UP000276776"/>
    </source>
</evidence>
<evidence type="ECO:0000256" key="6">
    <source>
        <dbReference type="PROSITE-ProRule" id="PRU00782"/>
    </source>
</evidence>
<reference evidence="10 11" key="2">
    <citation type="submission" date="2018-11" db="EMBL/GenBank/DDBJ databases">
        <authorList>
            <consortium name="Pathogen Informatics"/>
        </authorList>
    </citation>
    <scope>NUCLEOTIDE SEQUENCE [LARGE SCALE GENOMIC DNA]</scope>
</reference>
<dbReference type="SUPFAM" id="SSF52540">
    <property type="entry name" value="P-loop containing nucleoside triphosphate hydrolases"/>
    <property type="match status" value="1"/>
</dbReference>
<organism evidence="12">
    <name type="scientific">Thelazia callipaeda</name>
    <name type="common">Oriental eyeworm</name>
    <name type="synonym">Parasitic nematode</name>
    <dbReference type="NCBI Taxonomy" id="103827"/>
    <lineage>
        <taxon>Eukaryota</taxon>
        <taxon>Metazoa</taxon>
        <taxon>Ecdysozoa</taxon>
        <taxon>Nematoda</taxon>
        <taxon>Chromadorea</taxon>
        <taxon>Rhabditida</taxon>
        <taxon>Spirurina</taxon>
        <taxon>Spiruromorpha</taxon>
        <taxon>Thelazioidea</taxon>
        <taxon>Thelaziidae</taxon>
        <taxon>Thelazia</taxon>
    </lineage>
</organism>
<feature type="coiled-coil region" evidence="7">
    <location>
        <begin position="1123"/>
        <end position="1178"/>
    </location>
</feature>
<sequence length="1692" mass="193592">MKDKKSEEKLEKYAGSHVCERSNELPIFDDCKSIIENQIVSVSSQSFHVLNDLPKLSLPALIPVQINIRTVRLHRNICGDFGFSIRRTQIPDKLGKLQAVTFVEPAKFRDGPPRPDDILYGLLPGDQLLRINGTSIEVFSRNDLSALLEHCGPTIELTVKAAPELAELCVRNETNHSAVSDSLLLPTTPNYHDDMGTPENERCWLIHKNGFTLARLLETLSDGRMKIRVMNLEMDVDVTDIDKANPSSLDRAKDLISLRYINETSVLHVLRQRYGSNLFYTYIGPRNMIYLAPEDPMITKAVSFFKGCRRQQMPPHIYSASQQAYRALQMSGKNQSIILSGASGSGKTMLMQNICRYFCEVAGWTKVLSYNVISSALFVLESFGNCSTKASKSSTRFLMMFSLSFDAVASLKNAFVQTFLLEKFRINRCIADGDVFHVIRYFLEGPGADLMRPFQKFKSTEIASTESQMKWSKLMDSFTALDFTDNEKNAITSTLTAIIHLICAEATQGDASRSQFIRLQHAAEAAASLGLEVEHLASVVFRNSLLQTSSNNPVSRISLSTRNQTGQEALNRFIACLYKELFVAVTRLVNRRLGGGGSTSLSTITIIDYPGNDFGSFIPDEVHVRGLNDFLYNYVNERFAELYYDMCFIEPLERQKREQVEAHIEQTQSSPHEICRLIDQRQQLSNCVDIELRSTEKRGLLCILDEEALFPAATDDSFFERIFVHLGDSHLIRRGTRPLTFVLRHGLGNSAVTYSVEGWIKTAQSGYTDSSLAQLLCSSNKSIIRNLFVPIIDPLADNTSLKVRKATQTIRFDAAGIHMVSGFFADFCFHLDYILSCVRKTAGLHFVHCIRPLSVVDVHMQSDELLNVNYVRNQLRYLSLVDSTRAVSQGYPEQIPYKYFRCRFQCLLTEKNICHEYIDDRTVSGKILKQCGAFPHRYRLGLSQVLLRSDLLDELEERRELCLNGLIEHFQQVCRKYLAMRWLSKRRVQEIAIRCIQRNGRAYAKVREWLWWRLYIRVLPLLVATRSDRENRELELELDAKENKIQELRTAKNRLEARLAELEHLLALERGNTQAVNDALEGEVEHRLQTEKQMLIMQQRLNDSRDDSHLSSSCSSHSRLDANVHLDSKIKEWQKEIAALKESDSVQRLRAQKAIQQLKDVENELKDLRAKNCALEEKYANFDVDLKAAKDYGEKEKQGRTKAEHEREEAICNNERRFVELQNLKAENGDLRQSVAKLRKELQEVSEIKECWTGSELNTLRQAKNSLELKCAEQEEELGELTAKMKNLEHTLTRLEITAERNRVDRARDLEVKDNEIDELRSQYQRRIRAFEEQVAELQDTNSSLVKQNRILEARTRDIDNYSISLETSSGHYKRDLKRALALLRDTQKALAHERENYMSQSVLSQLQEQVMDAEAAKLSALRGRHSLENELSEIRAQLEAALTAKNSAENKALILLKEKSSALALVEEQDEQVRILLKKYKAAVQQSAVDSIKIADQLEQIAELQEDREKLREQLNDVSSSLEYHQQHSVDKHKLLLAEQKIRDLESKLELEICQKVRIEALMIKANDEVESLNDQILEFKSLHEKDLNINQKLRKDVSMLQDQLEDLRKKEMDLVHQCSQSVMKYEKMEMENHNLVRDLQCAKKRIDDLQNALSSTLSDVEDGSENEDLVLIRNGSLTGFGHGLGHFEVL</sequence>
<proteinExistence type="inferred from homology"/>
<dbReference type="SUPFAM" id="SSF50156">
    <property type="entry name" value="PDZ domain-like"/>
    <property type="match status" value="1"/>
</dbReference>
<keyword evidence="3 6" id="KW-0518">Myosin</keyword>
<reference evidence="12" key="1">
    <citation type="submission" date="2017-02" db="UniProtKB">
        <authorList>
            <consortium name="WormBaseParasite"/>
        </authorList>
    </citation>
    <scope>IDENTIFICATION</scope>
</reference>
<evidence type="ECO:0000256" key="3">
    <source>
        <dbReference type="ARBA" id="ARBA00023123"/>
    </source>
</evidence>
<feature type="coiled-coil region" evidence="7">
    <location>
        <begin position="1221"/>
        <end position="1397"/>
    </location>
</feature>
<dbReference type="EMBL" id="UYYF01004306">
    <property type="protein sequence ID" value="VDN02002.1"/>
    <property type="molecule type" value="Genomic_DNA"/>
</dbReference>
<protein>
    <submittedName>
        <fullName evidence="12">Myosin motor domain-containing protein</fullName>
    </submittedName>
</protein>
<feature type="coiled-coil region" evidence="7">
    <location>
        <begin position="1425"/>
        <end position="1661"/>
    </location>
</feature>
<dbReference type="InterPro" id="IPR001609">
    <property type="entry name" value="Myosin_head_motor_dom-like"/>
</dbReference>
<dbReference type="Pfam" id="PF24556">
    <property type="entry name" value="SH3_Myosin-XVIIIa"/>
    <property type="match status" value="1"/>
</dbReference>
<dbReference type="GO" id="GO:0000146">
    <property type="term" value="F:microfilament motor activity"/>
    <property type="evidence" value="ECO:0007669"/>
    <property type="project" value="TreeGrafter"/>
</dbReference>
<evidence type="ECO:0000256" key="2">
    <source>
        <dbReference type="ARBA" id="ARBA00022840"/>
    </source>
</evidence>
<dbReference type="OMA" id="STRFLMM"/>
<evidence type="ECO:0000256" key="7">
    <source>
        <dbReference type="SAM" id="Coils"/>
    </source>
</evidence>
<dbReference type="Pfam" id="PF00063">
    <property type="entry name" value="Myosin_head"/>
    <property type="match status" value="1"/>
</dbReference>
<comment type="similarity">
    <text evidence="6">Belongs to the TRAFAC class myosin-kinesin ATPase superfamily. Myosin family.</text>
</comment>
<evidence type="ECO:0000313" key="10">
    <source>
        <dbReference type="EMBL" id="VDN02002.1"/>
    </source>
</evidence>
<dbReference type="PROSITE" id="PS51456">
    <property type="entry name" value="MYOSIN_MOTOR"/>
    <property type="match status" value="1"/>
</dbReference>
<dbReference type="OrthoDB" id="2505895at2759"/>
<keyword evidence="2 6" id="KW-0067">ATP-binding</keyword>
<dbReference type="PANTHER" id="PTHR13140">
    <property type="entry name" value="MYOSIN"/>
    <property type="match status" value="1"/>
</dbReference>
<dbReference type="Gene3D" id="1.10.10.820">
    <property type="match status" value="1"/>
</dbReference>
<dbReference type="Gene3D" id="1.20.58.530">
    <property type="match status" value="1"/>
</dbReference>
<keyword evidence="1 6" id="KW-0547">Nucleotide-binding</keyword>
<dbReference type="GO" id="GO:0007015">
    <property type="term" value="P:actin filament organization"/>
    <property type="evidence" value="ECO:0007669"/>
    <property type="project" value="TreeGrafter"/>
</dbReference>
<dbReference type="GO" id="GO:0016020">
    <property type="term" value="C:membrane"/>
    <property type="evidence" value="ECO:0007669"/>
    <property type="project" value="TreeGrafter"/>
</dbReference>
<feature type="domain" description="PDZ" evidence="8">
    <location>
        <begin position="70"/>
        <end position="163"/>
    </location>
</feature>
<dbReference type="Gene3D" id="1.20.120.720">
    <property type="entry name" value="Myosin VI head, motor domain, U50 subdomain"/>
    <property type="match status" value="1"/>
</dbReference>
<dbReference type="Gene3D" id="1.20.5.4820">
    <property type="match status" value="1"/>
</dbReference>
<dbReference type="Proteomes" id="UP000276776">
    <property type="component" value="Unassembled WGS sequence"/>
</dbReference>
<dbReference type="GO" id="GO:0005524">
    <property type="term" value="F:ATP binding"/>
    <property type="evidence" value="ECO:0007669"/>
    <property type="project" value="UniProtKB-UniRule"/>
</dbReference>
<dbReference type="GO" id="GO:0016459">
    <property type="term" value="C:myosin complex"/>
    <property type="evidence" value="ECO:0007669"/>
    <property type="project" value="UniProtKB-KW"/>
</dbReference>
<keyword evidence="4 6" id="KW-0505">Motor protein</keyword>
<feature type="binding site" evidence="6">
    <location>
        <begin position="341"/>
        <end position="348"/>
    </location>
    <ligand>
        <name>ATP</name>
        <dbReference type="ChEBI" id="CHEBI:30616"/>
    </ligand>
</feature>
<dbReference type="SMART" id="SM00242">
    <property type="entry name" value="MYSc"/>
    <property type="match status" value="1"/>
</dbReference>
<dbReference type="InterPro" id="IPR036034">
    <property type="entry name" value="PDZ_sf"/>
</dbReference>
<feature type="coiled-coil region" evidence="7">
    <location>
        <begin position="1024"/>
        <end position="1072"/>
    </location>
</feature>
<dbReference type="InterPro" id="IPR027417">
    <property type="entry name" value="P-loop_NTPase"/>
</dbReference>
<dbReference type="GO" id="GO:0005737">
    <property type="term" value="C:cytoplasm"/>
    <property type="evidence" value="ECO:0007669"/>
    <property type="project" value="TreeGrafter"/>
</dbReference>
<dbReference type="Gene3D" id="3.40.850.10">
    <property type="entry name" value="Kinesin motor domain"/>
    <property type="match status" value="1"/>
</dbReference>
<evidence type="ECO:0000256" key="4">
    <source>
        <dbReference type="ARBA" id="ARBA00023175"/>
    </source>
</evidence>
<gene>
    <name evidence="10" type="ORF">TCLT_LOCUS4830</name>
</gene>
<dbReference type="GO" id="GO:0051015">
    <property type="term" value="F:actin filament binding"/>
    <property type="evidence" value="ECO:0007669"/>
    <property type="project" value="TreeGrafter"/>
</dbReference>
<evidence type="ECO:0000256" key="5">
    <source>
        <dbReference type="ARBA" id="ARBA00023203"/>
    </source>
</evidence>
<evidence type="ECO:0000256" key="1">
    <source>
        <dbReference type="ARBA" id="ARBA00022741"/>
    </source>
</evidence>
<dbReference type="InterPro" id="IPR001478">
    <property type="entry name" value="PDZ"/>
</dbReference>
<dbReference type="PANTHER" id="PTHR13140:SF706">
    <property type="entry name" value="DILUTE CLASS UNCONVENTIONAL MYOSIN, ISOFORM C"/>
    <property type="match status" value="1"/>
</dbReference>
<evidence type="ECO:0000259" key="9">
    <source>
        <dbReference type="PROSITE" id="PS51456"/>
    </source>
</evidence>
<keyword evidence="5 6" id="KW-0009">Actin-binding</keyword>
<dbReference type="STRING" id="103827.A0A0N5CWV7"/>
<dbReference type="PROSITE" id="PS50106">
    <property type="entry name" value="PDZ"/>
    <property type="match status" value="1"/>
</dbReference>
<dbReference type="PRINTS" id="PR00193">
    <property type="entry name" value="MYOSINHEAVY"/>
</dbReference>
<evidence type="ECO:0000259" key="8">
    <source>
        <dbReference type="PROSITE" id="PS50106"/>
    </source>
</evidence>
<dbReference type="InterPro" id="IPR036961">
    <property type="entry name" value="Kinesin_motor_dom_sf"/>
</dbReference>
<accession>A0A0N5CWV7</accession>
<keyword evidence="11" id="KW-1185">Reference proteome</keyword>
<name>A0A0N5CWV7_THECL</name>
<keyword evidence="7" id="KW-0175">Coiled coil</keyword>
<dbReference type="InterPro" id="IPR057772">
    <property type="entry name" value="SH3_Myo18a"/>
</dbReference>
<dbReference type="WBParaSite" id="TCLT_0000484101-mRNA-1">
    <property type="protein sequence ID" value="TCLT_0000484101-mRNA-1"/>
    <property type="gene ID" value="TCLT_0000484101"/>
</dbReference>
<evidence type="ECO:0000313" key="12">
    <source>
        <dbReference type="WBParaSite" id="TCLT_0000484101-mRNA-1"/>
    </source>
</evidence>
<feature type="domain" description="Myosin motor" evidence="9">
    <location>
        <begin position="250"/>
        <end position="960"/>
    </location>
</feature>
<dbReference type="Gene3D" id="2.30.42.10">
    <property type="match status" value="1"/>
</dbReference>
<comment type="caution">
    <text evidence="6">Lacks conserved residue(s) required for the propagation of feature annotation.</text>
</comment>